<name>A0A918Q3D0_9BACT</name>
<reference evidence="1" key="2">
    <citation type="submission" date="2020-09" db="EMBL/GenBank/DDBJ databases">
        <authorList>
            <person name="Sun Q."/>
            <person name="Kim S."/>
        </authorList>
    </citation>
    <scope>NUCLEOTIDE SEQUENCE</scope>
    <source>
        <strain evidence="1">KCTC 12368</strain>
    </source>
</reference>
<evidence type="ECO:0000313" key="1">
    <source>
        <dbReference type="EMBL" id="GGZ29302.1"/>
    </source>
</evidence>
<keyword evidence="2" id="KW-1185">Reference proteome</keyword>
<organism evidence="1 2">
    <name type="scientific">Echinicola pacifica</name>
    <dbReference type="NCBI Taxonomy" id="346377"/>
    <lineage>
        <taxon>Bacteria</taxon>
        <taxon>Pseudomonadati</taxon>
        <taxon>Bacteroidota</taxon>
        <taxon>Cytophagia</taxon>
        <taxon>Cytophagales</taxon>
        <taxon>Cyclobacteriaceae</taxon>
        <taxon>Echinicola</taxon>
    </lineage>
</organism>
<sequence length="71" mass="7779">MAKEEKSMAAHCAALWNPTKELVIPPLCYGAERNIHYGDVYFKPASGEPVEVFAQSFGIAGQDSLLLQLLL</sequence>
<reference evidence="1" key="1">
    <citation type="journal article" date="2014" name="Int. J. Syst. Evol. Microbiol.">
        <title>Complete genome sequence of Corynebacterium casei LMG S-19264T (=DSM 44701T), isolated from a smear-ripened cheese.</title>
        <authorList>
            <consortium name="US DOE Joint Genome Institute (JGI-PGF)"/>
            <person name="Walter F."/>
            <person name="Albersmeier A."/>
            <person name="Kalinowski J."/>
            <person name="Ruckert C."/>
        </authorList>
    </citation>
    <scope>NUCLEOTIDE SEQUENCE</scope>
    <source>
        <strain evidence="1">KCTC 12368</strain>
    </source>
</reference>
<dbReference type="Proteomes" id="UP000619457">
    <property type="component" value="Unassembled WGS sequence"/>
</dbReference>
<accession>A0A918Q3D0</accession>
<gene>
    <name evidence="1" type="ORF">GCM10007049_23140</name>
</gene>
<evidence type="ECO:0000313" key="2">
    <source>
        <dbReference type="Proteomes" id="UP000619457"/>
    </source>
</evidence>
<dbReference type="EMBL" id="BMWX01000003">
    <property type="protein sequence ID" value="GGZ29302.1"/>
    <property type="molecule type" value="Genomic_DNA"/>
</dbReference>
<dbReference type="AlphaFoldDB" id="A0A918Q3D0"/>
<proteinExistence type="predicted"/>
<comment type="caution">
    <text evidence="1">The sequence shown here is derived from an EMBL/GenBank/DDBJ whole genome shotgun (WGS) entry which is preliminary data.</text>
</comment>
<protein>
    <submittedName>
        <fullName evidence="1">Uncharacterized protein</fullName>
    </submittedName>
</protein>